<evidence type="ECO:0000313" key="3">
    <source>
        <dbReference type="Proteomes" id="UP001295740"/>
    </source>
</evidence>
<feature type="compositionally biased region" description="Basic and acidic residues" evidence="1">
    <location>
        <begin position="73"/>
        <end position="88"/>
    </location>
</feature>
<dbReference type="Proteomes" id="UP001295740">
    <property type="component" value="Unassembled WGS sequence"/>
</dbReference>
<reference evidence="2" key="1">
    <citation type="submission" date="2023-10" db="EMBL/GenBank/DDBJ databases">
        <authorList>
            <person name="Hackl T."/>
        </authorList>
    </citation>
    <scope>NUCLEOTIDE SEQUENCE</scope>
</reference>
<dbReference type="AlphaFoldDB" id="A0AAI8VHD0"/>
<organism evidence="2 3">
    <name type="scientific">Anthostomella pinea</name>
    <dbReference type="NCBI Taxonomy" id="933095"/>
    <lineage>
        <taxon>Eukaryota</taxon>
        <taxon>Fungi</taxon>
        <taxon>Dikarya</taxon>
        <taxon>Ascomycota</taxon>
        <taxon>Pezizomycotina</taxon>
        <taxon>Sordariomycetes</taxon>
        <taxon>Xylariomycetidae</taxon>
        <taxon>Xylariales</taxon>
        <taxon>Xylariaceae</taxon>
        <taxon>Anthostomella</taxon>
    </lineage>
</organism>
<keyword evidence="3" id="KW-1185">Reference proteome</keyword>
<accession>A0AAI8VHD0</accession>
<evidence type="ECO:0000256" key="1">
    <source>
        <dbReference type="SAM" id="MobiDB-lite"/>
    </source>
</evidence>
<protein>
    <submittedName>
        <fullName evidence="2">Uu.00g123780.m01.CDS01</fullName>
    </submittedName>
</protein>
<sequence>MSRPVSMHQDLSRAVYVHQDFYPVTTKEHSRKTTHPCGATGISACEVLVPKNLLIQYSSAYSKTPGSSLSLPRVRDEKWESSGCERGELASPTLS</sequence>
<comment type="caution">
    <text evidence="2">The sequence shown here is derived from an EMBL/GenBank/DDBJ whole genome shotgun (WGS) entry which is preliminary data.</text>
</comment>
<evidence type="ECO:0000313" key="2">
    <source>
        <dbReference type="EMBL" id="CAJ2504984.1"/>
    </source>
</evidence>
<name>A0AAI8VHD0_9PEZI</name>
<dbReference type="EMBL" id="CAUWAG010000007">
    <property type="protein sequence ID" value="CAJ2504984.1"/>
    <property type="molecule type" value="Genomic_DNA"/>
</dbReference>
<gene>
    <name evidence="2" type="ORF">KHLLAP_LOCUS5452</name>
</gene>
<proteinExistence type="predicted"/>
<feature type="region of interest" description="Disordered" evidence="1">
    <location>
        <begin position="62"/>
        <end position="95"/>
    </location>
</feature>